<feature type="compositionally biased region" description="Basic residues" evidence="1">
    <location>
        <begin position="503"/>
        <end position="512"/>
    </location>
</feature>
<feature type="region of interest" description="Disordered" evidence="1">
    <location>
        <begin position="232"/>
        <end position="267"/>
    </location>
</feature>
<dbReference type="STRING" id="38488.A0A4Y8D9Y3"/>
<dbReference type="EMBL" id="PHWZ01000064">
    <property type="protein sequence ID" value="TEY75182.1"/>
    <property type="molecule type" value="Genomic_DNA"/>
</dbReference>
<evidence type="ECO:0000256" key="1">
    <source>
        <dbReference type="SAM" id="MobiDB-lite"/>
    </source>
</evidence>
<feature type="region of interest" description="Disordered" evidence="1">
    <location>
        <begin position="286"/>
        <end position="512"/>
    </location>
</feature>
<feature type="compositionally biased region" description="Polar residues" evidence="1">
    <location>
        <begin position="401"/>
        <end position="412"/>
    </location>
</feature>
<organism evidence="2 3">
    <name type="scientific">Botryotinia calthae</name>
    <dbReference type="NCBI Taxonomy" id="38488"/>
    <lineage>
        <taxon>Eukaryota</taxon>
        <taxon>Fungi</taxon>
        <taxon>Dikarya</taxon>
        <taxon>Ascomycota</taxon>
        <taxon>Pezizomycotina</taxon>
        <taxon>Leotiomycetes</taxon>
        <taxon>Helotiales</taxon>
        <taxon>Sclerotiniaceae</taxon>
        <taxon>Botryotinia</taxon>
    </lineage>
</organism>
<keyword evidence="3" id="KW-1185">Reference proteome</keyword>
<name>A0A4Y8D9Y3_9HELO</name>
<feature type="compositionally biased region" description="Basic residues" evidence="1">
    <location>
        <begin position="479"/>
        <end position="491"/>
    </location>
</feature>
<evidence type="ECO:0000313" key="3">
    <source>
        <dbReference type="Proteomes" id="UP000297299"/>
    </source>
</evidence>
<feature type="compositionally biased region" description="Polar residues" evidence="1">
    <location>
        <begin position="292"/>
        <end position="301"/>
    </location>
</feature>
<protein>
    <submittedName>
        <fullName evidence="2">Uncharacterized protein</fullName>
    </submittedName>
</protein>
<accession>A0A4Y8D9Y3</accession>
<comment type="caution">
    <text evidence="2">The sequence shown here is derived from an EMBL/GenBank/DDBJ whole genome shotgun (WGS) entry which is preliminary data.</text>
</comment>
<proteinExistence type="predicted"/>
<feature type="compositionally biased region" description="Polar residues" evidence="1">
    <location>
        <begin position="252"/>
        <end position="263"/>
    </location>
</feature>
<evidence type="ECO:0000313" key="2">
    <source>
        <dbReference type="EMBL" id="TEY75182.1"/>
    </source>
</evidence>
<gene>
    <name evidence="2" type="ORF">BOTCAL_0064g00150</name>
</gene>
<feature type="compositionally biased region" description="Polar residues" evidence="1">
    <location>
        <begin position="1"/>
        <end position="27"/>
    </location>
</feature>
<sequence length="512" mass="58557">MPLTKTQKSKLANKPTPNDKTIKQSWLHSKLHFQLPEHNRKSSTTLQDKPVNVPQDLLQSHSPTQNSKSLPPPALTYSKEQANYYNKISPETRKTYGYPLPGKSRPEFKIPRKPLEKRGNRLDEDIKVKIGKNLNCSRPQTIIDTPPQANLPKPHLRAKVFSSQSNIYPRPPWTPSKMNSEVHMREFSDFDHFPPRNGHQKSREILKETKHARPQTVIASEVQRYKSSAILVYHKPSRRSSPKVPQEASHSRPGSSRTHSLVEQSKRQQDLELKMLEEQYYHLAAHGRQMAKHQSSATSLGSEARSHKSRAATTSQSLERTLRVEARPLPPTPPPHQLSEISVRSSARSYKPQTQTIPKPSEHTSQLEPISLPRIPIPHQTSTIPTHLSVKPYRSRAPVNPISSENISQSETRYPPRVPIYPRSPENISHSEARPQPRKPIPHQPSARPHRPRTPTIPKPSENTNQLEARPSPPVLNTHPRRRERPLKLSKPRSPAPFSGKETKKKRRWWKI</sequence>
<feature type="region of interest" description="Disordered" evidence="1">
    <location>
        <begin position="1"/>
        <end position="76"/>
    </location>
</feature>
<dbReference type="AlphaFoldDB" id="A0A4Y8D9Y3"/>
<feature type="compositionally biased region" description="Polar residues" evidence="1">
    <location>
        <begin position="339"/>
        <end position="368"/>
    </location>
</feature>
<dbReference type="OrthoDB" id="3561892at2759"/>
<reference evidence="2 3" key="1">
    <citation type="submission" date="2017-11" db="EMBL/GenBank/DDBJ databases">
        <title>Comparative genomics of Botrytis spp.</title>
        <authorList>
            <person name="Valero-Jimenez C.A."/>
            <person name="Tapia P."/>
            <person name="Veloso J."/>
            <person name="Silva-Moreno E."/>
            <person name="Staats M."/>
            <person name="Valdes J.H."/>
            <person name="Van Kan J.A.L."/>
        </authorList>
    </citation>
    <scope>NUCLEOTIDE SEQUENCE [LARGE SCALE GENOMIC DNA]</scope>
    <source>
        <strain evidence="2 3">MUCL2830</strain>
    </source>
</reference>
<feature type="compositionally biased region" description="Polar residues" evidence="1">
    <location>
        <begin position="57"/>
        <end position="69"/>
    </location>
</feature>
<dbReference type="Proteomes" id="UP000297299">
    <property type="component" value="Unassembled WGS sequence"/>
</dbReference>